<dbReference type="EMBL" id="PGOL01033164">
    <property type="protein sequence ID" value="PKI26278.1"/>
    <property type="molecule type" value="Genomic_DNA"/>
</dbReference>
<organism evidence="2 3">
    <name type="scientific">Punica granatum</name>
    <name type="common">Pomegranate</name>
    <dbReference type="NCBI Taxonomy" id="22663"/>
    <lineage>
        <taxon>Eukaryota</taxon>
        <taxon>Viridiplantae</taxon>
        <taxon>Streptophyta</taxon>
        <taxon>Embryophyta</taxon>
        <taxon>Tracheophyta</taxon>
        <taxon>Spermatophyta</taxon>
        <taxon>Magnoliopsida</taxon>
        <taxon>eudicotyledons</taxon>
        <taxon>Gunneridae</taxon>
        <taxon>Pentapetalae</taxon>
        <taxon>rosids</taxon>
        <taxon>malvids</taxon>
        <taxon>Myrtales</taxon>
        <taxon>Lythraceae</taxon>
        <taxon>Punica</taxon>
    </lineage>
</organism>
<feature type="non-terminal residue" evidence="2">
    <location>
        <position position="1"/>
    </location>
</feature>
<sequence length="55" mass="5471">PVAQQPPLAAVQSSGSDPVHQRPAQPSPIAQPGPSAAQPDSAGIQPGPSQRQPVS</sequence>
<evidence type="ECO:0000256" key="1">
    <source>
        <dbReference type="SAM" id="MobiDB-lite"/>
    </source>
</evidence>
<evidence type="ECO:0000313" key="2">
    <source>
        <dbReference type="EMBL" id="PKI26278.1"/>
    </source>
</evidence>
<feature type="region of interest" description="Disordered" evidence="1">
    <location>
        <begin position="1"/>
        <end position="55"/>
    </location>
</feature>
<dbReference type="AlphaFoldDB" id="A0A2I0HGU3"/>
<reference evidence="2 3" key="1">
    <citation type="submission" date="2017-11" db="EMBL/GenBank/DDBJ databases">
        <title>De-novo sequencing of pomegranate (Punica granatum L.) genome.</title>
        <authorList>
            <person name="Akparov Z."/>
            <person name="Amiraslanov A."/>
            <person name="Hajiyeva S."/>
            <person name="Abbasov M."/>
            <person name="Kaur K."/>
            <person name="Hamwieh A."/>
            <person name="Solovyev V."/>
            <person name="Salamov A."/>
            <person name="Braich B."/>
            <person name="Kosarev P."/>
            <person name="Mahmoud A."/>
            <person name="Hajiyev E."/>
            <person name="Babayeva S."/>
            <person name="Izzatullayeva V."/>
            <person name="Mammadov A."/>
            <person name="Mammadov A."/>
            <person name="Sharifova S."/>
            <person name="Ojaghi J."/>
            <person name="Eynullazada K."/>
            <person name="Bayramov B."/>
            <person name="Abdulazimova A."/>
            <person name="Shahmuradov I."/>
        </authorList>
    </citation>
    <scope>NUCLEOTIDE SEQUENCE [LARGE SCALE GENOMIC DNA]</scope>
    <source>
        <strain evidence="3">cv. AG2017</strain>
        <tissue evidence="2">Leaf</tissue>
    </source>
</reference>
<protein>
    <submittedName>
        <fullName evidence="2">Uncharacterized protein</fullName>
    </submittedName>
</protein>
<dbReference type="Proteomes" id="UP000233551">
    <property type="component" value="Unassembled WGS sequence"/>
</dbReference>
<name>A0A2I0HGU3_PUNGR</name>
<comment type="caution">
    <text evidence="2">The sequence shown here is derived from an EMBL/GenBank/DDBJ whole genome shotgun (WGS) entry which is preliminary data.</text>
</comment>
<evidence type="ECO:0000313" key="3">
    <source>
        <dbReference type="Proteomes" id="UP000233551"/>
    </source>
</evidence>
<keyword evidence="3" id="KW-1185">Reference proteome</keyword>
<proteinExistence type="predicted"/>
<feature type="non-terminal residue" evidence="2">
    <location>
        <position position="55"/>
    </location>
</feature>
<accession>A0A2I0HGU3</accession>
<gene>
    <name evidence="2" type="ORF">CRG98_049033</name>
</gene>